<dbReference type="InterPro" id="IPR036388">
    <property type="entry name" value="WH-like_DNA-bd_sf"/>
</dbReference>
<dbReference type="InterPro" id="IPR011006">
    <property type="entry name" value="CheY-like_superfamily"/>
</dbReference>
<sequence>MVFLFTGSTMALSALDFLLASKKSEITGLQQLLQMGKLVGAISQLVHVLQRERGTANIYLCSQGKMWGDRLYGRALKVQQAEQIVHQQLAELDPMNSGLSNASRLFSRIAAFLHSLSTLPLLRKQVQELTIGQPEAMLQYCEAIRTHLALIFEAADASCDPLISRSLLAMFSFMQGKELAGQERALGAAGFAACHFTDRTHQQLLDLIDGQERCFQTFFEFADARCVALWQRQLAHDSSEFERLRRIACTLVTPIGQPQELALRWFELATTRIDGMKQVEERLETILMACCRQRILDAETSRLRQEKEMVLIPPHDNHYPALIPPQLSRSILELVQQQSRQLQAQDAELANLRSTLAERKLVERAKGLLMQHHAMTEPQAHKALREMAMKQNKKLVEIAEAIISVAAVLGKTSL</sequence>
<dbReference type="Gene3D" id="1.10.10.10">
    <property type="entry name" value="Winged helix-like DNA-binding domain superfamily/Winged helix DNA-binding domain"/>
    <property type="match status" value="1"/>
</dbReference>
<organism evidence="2 3">
    <name type="scientific">Erwinia tasmaniensis (strain DSM 17950 / CFBP 7177 / CIP 109463 / NCPPB 4357 / Et1/99)</name>
    <dbReference type="NCBI Taxonomy" id="465817"/>
    <lineage>
        <taxon>Bacteria</taxon>
        <taxon>Pseudomonadati</taxon>
        <taxon>Pseudomonadota</taxon>
        <taxon>Gammaproteobacteria</taxon>
        <taxon>Enterobacterales</taxon>
        <taxon>Erwiniaceae</taxon>
        <taxon>Erwinia</taxon>
    </lineage>
</organism>
<proteinExistence type="predicted"/>
<dbReference type="Proteomes" id="UP000001726">
    <property type="component" value="Chromosome"/>
</dbReference>
<name>B2VKH7_ERWT9</name>
<gene>
    <name evidence="2" type="primary">nasR</name>
    <name evidence="2" type="ordered locus">ETA_17230</name>
</gene>
<dbReference type="AlphaFoldDB" id="B2VKH7"/>
<dbReference type="EMBL" id="CU468135">
    <property type="protein sequence ID" value="CAO96769.1"/>
    <property type="molecule type" value="Genomic_DNA"/>
</dbReference>
<dbReference type="InterPro" id="IPR013587">
    <property type="entry name" value="Nitrate/nitrite_sensing"/>
</dbReference>
<dbReference type="InterPro" id="IPR005561">
    <property type="entry name" value="ANTAR"/>
</dbReference>
<evidence type="ECO:0000313" key="3">
    <source>
        <dbReference type="Proteomes" id="UP000001726"/>
    </source>
</evidence>
<dbReference type="HOGENOM" id="CLU_052982_0_0_6"/>
<dbReference type="PROSITE" id="PS50921">
    <property type="entry name" value="ANTAR"/>
    <property type="match status" value="1"/>
</dbReference>
<dbReference type="Pfam" id="PF08376">
    <property type="entry name" value="NIT"/>
    <property type="match status" value="1"/>
</dbReference>
<reference evidence="2 3" key="1">
    <citation type="journal article" date="2008" name="Environ. Microbiol.">
        <title>The genome of Erwinia tasmaniensis strain Et1/99, a non-pathogenic bacterium in the genus Erwinia.</title>
        <authorList>
            <person name="Kube M."/>
            <person name="Migdoll A.M."/>
            <person name="Mueller I."/>
            <person name="Kuhl H."/>
            <person name="Beck A."/>
            <person name="Reinhardt R."/>
            <person name="Geider K."/>
        </authorList>
    </citation>
    <scope>NUCLEOTIDE SEQUENCE [LARGE SCALE GENOMIC DNA]</scope>
    <source>
        <strain evidence="3">DSM 17950 / CFBP 7177 / CIP 109463 / NCPPB 4357 / Et1/99</strain>
    </source>
</reference>
<evidence type="ECO:0000259" key="1">
    <source>
        <dbReference type="PROSITE" id="PS50921"/>
    </source>
</evidence>
<evidence type="ECO:0000313" key="2">
    <source>
        <dbReference type="EMBL" id="CAO96769.1"/>
    </source>
</evidence>
<dbReference type="STRING" id="465817.ETA_17230"/>
<keyword evidence="3" id="KW-1185">Reference proteome</keyword>
<feature type="domain" description="ANTAR" evidence="1">
    <location>
        <begin position="342"/>
        <end position="403"/>
    </location>
</feature>
<dbReference type="GO" id="GO:0003723">
    <property type="term" value="F:RNA binding"/>
    <property type="evidence" value="ECO:0007669"/>
    <property type="project" value="InterPro"/>
</dbReference>
<dbReference type="SUPFAM" id="SSF52172">
    <property type="entry name" value="CheY-like"/>
    <property type="match status" value="1"/>
</dbReference>
<protein>
    <submittedName>
        <fullName evidence="2">Nitrate-and nitrite-responsive positive regulator</fullName>
    </submittedName>
</protein>
<dbReference type="Pfam" id="PF03861">
    <property type="entry name" value="ANTAR"/>
    <property type="match status" value="1"/>
</dbReference>
<dbReference type="eggNOG" id="COG3707">
    <property type="taxonomic scope" value="Bacteria"/>
</dbReference>
<dbReference type="KEGG" id="eta:ETA_17230"/>
<dbReference type="SMART" id="SM01012">
    <property type="entry name" value="ANTAR"/>
    <property type="match status" value="1"/>
</dbReference>
<accession>B2VKH7</accession>